<comment type="caution">
    <text evidence="14">Lacks conserved residue(s) required for the propagation of feature annotation.</text>
</comment>
<keyword evidence="8" id="KW-0896">Oogenesis</keyword>
<dbReference type="SUPFAM" id="SSF63825">
    <property type="entry name" value="YWTD domain"/>
    <property type="match status" value="1"/>
</dbReference>
<evidence type="ECO:0000256" key="1">
    <source>
        <dbReference type="ARBA" id="ARBA00004251"/>
    </source>
</evidence>
<organism evidence="17 18">
    <name type="scientific">Mythimna separata</name>
    <name type="common">Oriental armyworm</name>
    <name type="synonym">Pseudaletia separata</name>
    <dbReference type="NCBI Taxonomy" id="271217"/>
    <lineage>
        <taxon>Eukaryota</taxon>
        <taxon>Metazoa</taxon>
        <taxon>Ecdysozoa</taxon>
        <taxon>Arthropoda</taxon>
        <taxon>Hexapoda</taxon>
        <taxon>Insecta</taxon>
        <taxon>Pterygota</taxon>
        <taxon>Neoptera</taxon>
        <taxon>Endopterygota</taxon>
        <taxon>Lepidoptera</taxon>
        <taxon>Glossata</taxon>
        <taxon>Ditrysia</taxon>
        <taxon>Noctuoidea</taxon>
        <taxon>Noctuidae</taxon>
        <taxon>Noctuinae</taxon>
        <taxon>Hadenini</taxon>
        <taxon>Mythimna</taxon>
    </lineage>
</organism>
<dbReference type="InterPro" id="IPR000033">
    <property type="entry name" value="LDLR_classB_rpt"/>
</dbReference>
<dbReference type="InterPro" id="IPR050778">
    <property type="entry name" value="Cueball_EGF_LRP_Nidogen"/>
</dbReference>
<evidence type="ECO:0000256" key="7">
    <source>
        <dbReference type="ARBA" id="ARBA00022871"/>
    </source>
</evidence>
<evidence type="ECO:0000256" key="13">
    <source>
        <dbReference type="ARBA" id="ARBA00040020"/>
    </source>
</evidence>
<keyword evidence="7" id="KW-0744">Spermatogenesis</keyword>
<feature type="chain" id="PRO_5042036628" description="Protein cueball" evidence="15">
    <location>
        <begin position="21"/>
        <end position="428"/>
    </location>
</feature>
<dbReference type="SMART" id="SM00181">
    <property type="entry name" value="EGF"/>
    <property type="match status" value="3"/>
</dbReference>
<dbReference type="EMBL" id="JARGEI010000029">
    <property type="protein sequence ID" value="KAJ8706160.1"/>
    <property type="molecule type" value="Genomic_DNA"/>
</dbReference>
<dbReference type="InterPro" id="IPR000742">
    <property type="entry name" value="EGF"/>
</dbReference>
<reference evidence="17" key="1">
    <citation type="submission" date="2023-03" db="EMBL/GenBank/DDBJ databases">
        <title>Chromosome-level genomes of two armyworms, Mythimna separata and Mythimna loreyi, provide insights into the biosynthesis and reception of sex pheromones.</title>
        <authorList>
            <person name="Zhao H."/>
        </authorList>
    </citation>
    <scope>NUCLEOTIDE SEQUENCE</scope>
    <source>
        <strain evidence="17">BeijingLab</strain>
        <tissue evidence="17">Pupa</tissue>
    </source>
</reference>
<accession>A0AAD7Y8J9</accession>
<evidence type="ECO:0000256" key="12">
    <source>
        <dbReference type="ARBA" id="ARBA00038070"/>
    </source>
</evidence>
<dbReference type="PANTHER" id="PTHR46513">
    <property type="entry name" value="VITELLOGENIN RECEPTOR-LIKE PROTEIN-RELATED-RELATED"/>
    <property type="match status" value="1"/>
</dbReference>
<dbReference type="GO" id="GO:0007283">
    <property type="term" value="P:spermatogenesis"/>
    <property type="evidence" value="ECO:0007669"/>
    <property type="project" value="UniProtKB-KW"/>
</dbReference>
<dbReference type="SUPFAM" id="SSF57196">
    <property type="entry name" value="EGF/Laminin"/>
    <property type="match status" value="2"/>
</dbReference>
<dbReference type="GO" id="GO:0060070">
    <property type="term" value="P:canonical Wnt signaling pathway"/>
    <property type="evidence" value="ECO:0007669"/>
    <property type="project" value="TreeGrafter"/>
</dbReference>
<comment type="subcellular location">
    <subcellularLocation>
        <location evidence="1">Cell membrane</location>
        <topology evidence="1">Single-pass type I membrane protein</topology>
    </subcellularLocation>
</comment>
<keyword evidence="9" id="KW-0472">Membrane</keyword>
<dbReference type="Gene3D" id="2.10.25.10">
    <property type="entry name" value="Laminin"/>
    <property type="match status" value="2"/>
</dbReference>
<dbReference type="GO" id="GO:0048477">
    <property type="term" value="P:oogenesis"/>
    <property type="evidence" value="ECO:0007669"/>
    <property type="project" value="UniProtKB-KW"/>
</dbReference>
<dbReference type="InterPro" id="IPR011042">
    <property type="entry name" value="6-blade_b-propeller_TolB-like"/>
</dbReference>
<evidence type="ECO:0000256" key="11">
    <source>
        <dbReference type="ARBA" id="ARBA00023180"/>
    </source>
</evidence>
<feature type="signal peptide" evidence="15">
    <location>
        <begin position="1"/>
        <end position="20"/>
    </location>
</feature>
<keyword evidence="18" id="KW-1185">Reference proteome</keyword>
<evidence type="ECO:0000313" key="18">
    <source>
        <dbReference type="Proteomes" id="UP001231518"/>
    </source>
</evidence>
<dbReference type="SMART" id="SM00135">
    <property type="entry name" value="LY"/>
    <property type="match status" value="3"/>
</dbReference>
<dbReference type="PROSITE" id="PS00022">
    <property type="entry name" value="EGF_1"/>
    <property type="match status" value="1"/>
</dbReference>
<evidence type="ECO:0000256" key="8">
    <source>
        <dbReference type="ARBA" id="ARBA00022943"/>
    </source>
</evidence>
<comment type="similarity">
    <text evidence="12">Belongs to the cueball family.</text>
</comment>
<evidence type="ECO:0000313" key="17">
    <source>
        <dbReference type="EMBL" id="KAJ8706160.1"/>
    </source>
</evidence>
<evidence type="ECO:0000256" key="4">
    <source>
        <dbReference type="ARBA" id="ARBA00022729"/>
    </source>
</evidence>
<evidence type="ECO:0000256" key="9">
    <source>
        <dbReference type="ARBA" id="ARBA00023136"/>
    </source>
</evidence>
<comment type="caution">
    <text evidence="17">The sequence shown here is derived from an EMBL/GenBank/DDBJ whole genome shotgun (WGS) entry which is preliminary data.</text>
</comment>
<proteinExistence type="inferred from homology"/>
<feature type="disulfide bond" evidence="14">
    <location>
        <begin position="412"/>
        <end position="421"/>
    </location>
</feature>
<evidence type="ECO:0000256" key="6">
    <source>
        <dbReference type="ARBA" id="ARBA00022782"/>
    </source>
</evidence>
<dbReference type="GO" id="GO:0005886">
    <property type="term" value="C:plasma membrane"/>
    <property type="evidence" value="ECO:0007669"/>
    <property type="project" value="UniProtKB-SubCell"/>
</dbReference>
<dbReference type="PROSITE" id="PS50026">
    <property type="entry name" value="EGF_3"/>
    <property type="match status" value="1"/>
</dbReference>
<keyword evidence="11" id="KW-0325">Glycoprotein</keyword>
<gene>
    <name evidence="17" type="ORF">PYW07_010937</name>
</gene>
<keyword evidence="2" id="KW-1003">Cell membrane</keyword>
<name>A0AAD7Y8J9_MYTSE</name>
<protein>
    <recommendedName>
        <fullName evidence="13">Protein cueball</fullName>
    </recommendedName>
</protein>
<evidence type="ECO:0000259" key="16">
    <source>
        <dbReference type="PROSITE" id="PS50026"/>
    </source>
</evidence>
<evidence type="ECO:0000256" key="3">
    <source>
        <dbReference type="ARBA" id="ARBA00022536"/>
    </source>
</evidence>
<sequence length="428" mass="48716">MYKTQIVLGLLVLYMGISHSWEIAVAHGYGIGFYTNGVQTEVRTFSSYLRALAYDEVHDMLLFVDKQIDNDAICGISIPDHFYQCFLKRNGRNIHGLAFDPVTELLFFTDKNERSINKIPLVPGANNFGDLVIKLDEEIPTDIAVDSCRGYVYWISTNLPTPKIERVRFDGSEREVILNLTSAYIDPDYILKPHSLVIDQRKQRMYWIEPANSFTYHINYADLNGQIVTKTTIIDLPEVLFTNPASNRMTLSERDLFVSSWWPEFYTTISKMSKEAYVGSRFFRIVSGSVANQDFSIVARNQIRIQDIRHCEAVKCFDEKHSVDPYCVHGEKVFGRCLCKCAPGYIGKRCDVSVCDNYCLQGSCSLNDQGLPKCRCNAGYSGERCETDMCHGFCQNNGVCSLNEEDVPSCQCDEKYEGSRCEVLRAKK</sequence>
<dbReference type="PANTHER" id="PTHR46513:SF42">
    <property type="entry name" value="PROTEIN CUEBALL"/>
    <property type="match status" value="1"/>
</dbReference>
<dbReference type="GO" id="GO:0042813">
    <property type="term" value="F:Wnt receptor activity"/>
    <property type="evidence" value="ECO:0007669"/>
    <property type="project" value="TreeGrafter"/>
</dbReference>
<keyword evidence="10 14" id="KW-1015">Disulfide bond</keyword>
<keyword evidence="4 15" id="KW-0732">Signal</keyword>
<evidence type="ECO:0000256" key="14">
    <source>
        <dbReference type="PROSITE-ProRule" id="PRU00076"/>
    </source>
</evidence>
<evidence type="ECO:0000256" key="2">
    <source>
        <dbReference type="ARBA" id="ARBA00022475"/>
    </source>
</evidence>
<evidence type="ECO:0000256" key="15">
    <source>
        <dbReference type="SAM" id="SignalP"/>
    </source>
</evidence>
<keyword evidence="6" id="KW-0221">Differentiation</keyword>
<keyword evidence="3 14" id="KW-0245">EGF-like domain</keyword>
<feature type="disulfide bond" evidence="14">
    <location>
        <begin position="390"/>
        <end position="400"/>
    </location>
</feature>
<evidence type="ECO:0000256" key="10">
    <source>
        <dbReference type="ARBA" id="ARBA00023157"/>
    </source>
</evidence>
<dbReference type="AlphaFoldDB" id="A0AAD7Y8J9"/>
<dbReference type="Proteomes" id="UP001231518">
    <property type="component" value="Chromosome 26"/>
</dbReference>
<dbReference type="GO" id="GO:0017147">
    <property type="term" value="F:Wnt-protein binding"/>
    <property type="evidence" value="ECO:0007669"/>
    <property type="project" value="TreeGrafter"/>
</dbReference>
<dbReference type="Gene3D" id="2.120.10.30">
    <property type="entry name" value="TolB, C-terminal domain"/>
    <property type="match status" value="1"/>
</dbReference>
<keyword evidence="5" id="KW-0677">Repeat</keyword>
<evidence type="ECO:0000256" key="5">
    <source>
        <dbReference type="ARBA" id="ARBA00022737"/>
    </source>
</evidence>
<feature type="domain" description="EGF-like" evidence="16">
    <location>
        <begin position="386"/>
        <end position="422"/>
    </location>
</feature>